<evidence type="ECO:0000256" key="2">
    <source>
        <dbReference type="ARBA" id="ARBA00022737"/>
    </source>
</evidence>
<dbReference type="Gramene" id="ERM99092">
    <property type="protein sequence ID" value="ERM99092"/>
    <property type="gene ID" value="AMTR_s00101p00121210"/>
</dbReference>
<feature type="region of interest" description="Disordered" evidence="3">
    <location>
        <begin position="268"/>
        <end position="288"/>
    </location>
</feature>
<keyword evidence="1" id="KW-0880">Kelch repeat</keyword>
<dbReference type="InterPro" id="IPR006652">
    <property type="entry name" value="Kelch_1"/>
</dbReference>
<dbReference type="SUPFAM" id="SSF81383">
    <property type="entry name" value="F-box domain"/>
    <property type="match status" value="1"/>
</dbReference>
<gene>
    <name evidence="5" type="ORF">AMTR_s00101p00121210</name>
</gene>
<accession>W1NU36</accession>
<dbReference type="PROSITE" id="PS50181">
    <property type="entry name" value="FBOX"/>
    <property type="match status" value="1"/>
</dbReference>
<feature type="compositionally biased region" description="Basic and acidic residues" evidence="3">
    <location>
        <begin position="269"/>
        <end position="281"/>
    </location>
</feature>
<dbReference type="eggNOG" id="KOG1072">
    <property type="taxonomic scope" value="Eukaryota"/>
</dbReference>
<dbReference type="Proteomes" id="UP000017836">
    <property type="component" value="Unassembled WGS sequence"/>
</dbReference>
<evidence type="ECO:0000256" key="3">
    <source>
        <dbReference type="SAM" id="MobiDB-lite"/>
    </source>
</evidence>
<keyword evidence="6" id="KW-1185">Reference proteome</keyword>
<evidence type="ECO:0000259" key="4">
    <source>
        <dbReference type="PROSITE" id="PS50181"/>
    </source>
</evidence>
<dbReference type="Gene3D" id="2.120.10.80">
    <property type="entry name" value="Kelch-type beta propeller"/>
    <property type="match status" value="2"/>
</dbReference>
<dbReference type="OrthoDB" id="45365at2759"/>
<evidence type="ECO:0000313" key="6">
    <source>
        <dbReference type="Proteomes" id="UP000017836"/>
    </source>
</evidence>
<name>W1NU36_AMBTC</name>
<dbReference type="InterPro" id="IPR001810">
    <property type="entry name" value="F-box_dom"/>
</dbReference>
<proteinExistence type="predicted"/>
<dbReference type="InterPro" id="IPR036047">
    <property type="entry name" value="F-box-like_dom_sf"/>
</dbReference>
<dbReference type="Pfam" id="PF01344">
    <property type="entry name" value="Kelch_1"/>
    <property type="match status" value="1"/>
</dbReference>
<dbReference type="Pfam" id="PF00646">
    <property type="entry name" value="F-box"/>
    <property type="match status" value="1"/>
</dbReference>
<dbReference type="OMA" id="SCFPNPN"/>
<feature type="domain" description="F-box" evidence="4">
    <location>
        <begin position="60"/>
        <end position="106"/>
    </location>
</feature>
<dbReference type="EMBL" id="KI395058">
    <property type="protein sequence ID" value="ERM99092.1"/>
    <property type="molecule type" value="Genomic_DNA"/>
</dbReference>
<dbReference type="AlphaFoldDB" id="W1NU36"/>
<dbReference type="InterPro" id="IPR015915">
    <property type="entry name" value="Kelch-typ_b-propeller"/>
</dbReference>
<dbReference type="PANTHER" id="PTHR46344:SF16">
    <property type="entry name" value="KELCH MOTIF FAMILY PROTEIN, EXPRESSED"/>
    <property type="match status" value="1"/>
</dbReference>
<dbReference type="KEGG" id="atr:18427120"/>
<dbReference type="HOGENOM" id="CLU_056077_0_0_1"/>
<dbReference type="Gene3D" id="1.20.1280.50">
    <property type="match status" value="1"/>
</dbReference>
<dbReference type="SUPFAM" id="SSF117281">
    <property type="entry name" value="Kelch motif"/>
    <property type="match status" value="1"/>
</dbReference>
<protein>
    <recommendedName>
        <fullName evidence="4">F-box domain-containing protein</fullName>
    </recommendedName>
</protein>
<organism evidence="5 6">
    <name type="scientific">Amborella trichopoda</name>
    <dbReference type="NCBI Taxonomy" id="13333"/>
    <lineage>
        <taxon>Eukaryota</taxon>
        <taxon>Viridiplantae</taxon>
        <taxon>Streptophyta</taxon>
        <taxon>Embryophyta</taxon>
        <taxon>Tracheophyta</taxon>
        <taxon>Spermatophyta</taxon>
        <taxon>Magnoliopsida</taxon>
        <taxon>Amborellales</taxon>
        <taxon>Amborellaceae</taxon>
        <taxon>Amborella</taxon>
    </lineage>
</organism>
<keyword evidence="2" id="KW-0677">Repeat</keyword>
<feature type="compositionally biased region" description="Polar residues" evidence="3">
    <location>
        <begin position="44"/>
        <end position="54"/>
    </location>
</feature>
<reference evidence="6" key="1">
    <citation type="journal article" date="2013" name="Science">
        <title>The Amborella genome and the evolution of flowering plants.</title>
        <authorList>
            <consortium name="Amborella Genome Project"/>
        </authorList>
    </citation>
    <scope>NUCLEOTIDE SEQUENCE [LARGE SCALE GENOMIC DNA]</scope>
</reference>
<dbReference type="SMART" id="SM00256">
    <property type="entry name" value="FBOX"/>
    <property type="match status" value="1"/>
</dbReference>
<evidence type="ECO:0000256" key="1">
    <source>
        <dbReference type="ARBA" id="ARBA00022441"/>
    </source>
</evidence>
<evidence type="ECO:0000313" key="5">
    <source>
        <dbReference type="EMBL" id="ERM99092.1"/>
    </source>
</evidence>
<dbReference type="SMART" id="SM00612">
    <property type="entry name" value="Kelch"/>
    <property type="match status" value="2"/>
</dbReference>
<sequence>MACKADRCHSKGGFSKLVKSCWPETSPENNRFPAFFEPVRPRNPRNQPENHQTSLENHKIQAFSALPDDIVIECLARLDRSSLKYAMSVCKKWSEIMDSEAYFELRRTLGLVREGAWAFDQALSMAAFCTEPSSPWTQMEPRGSGGLVNGTAVVVTVGRRAVVLGSDGCVLSYDPWSGRVRTCEPMPCKRKRFAACSINGKVYVAGGSGSCAKRVDEYNPLTNKWRAIGELPEPRYGCVGLAIGKCFYVIGGLSLKARPARLGVADESESSRVRVSEEPESSRGNVAEVSESSRVRFLQRSGSSRVSGGRGAGVVYGRGGGCVWEGWGYVNRMDVYDVERREWVGRKAMPAGGCVVSGCVSGGCVYLVVREGVGVALWRWGERGEWGRVGMEFRVEGGARLGCCGVEGRVWVVYGGRVVVVYDTRTGEWRRGLDLPPAWKGPAVCVALRW</sequence>
<dbReference type="PANTHER" id="PTHR46344">
    <property type="entry name" value="OS02G0202900 PROTEIN"/>
    <property type="match status" value="1"/>
</dbReference>
<feature type="region of interest" description="Disordered" evidence="3">
    <location>
        <begin position="33"/>
        <end position="54"/>
    </location>
</feature>